<evidence type="ECO:0000256" key="4">
    <source>
        <dbReference type="RuleBase" id="RU003719"/>
    </source>
</evidence>
<dbReference type="PANTHER" id="PTHR43333">
    <property type="entry name" value="2-HACID_DH_C DOMAIN-CONTAINING PROTEIN"/>
    <property type="match status" value="1"/>
</dbReference>
<accession>A0A0J1L9Z3</accession>
<feature type="domain" description="D-isomer specific 2-hydroxyacid dehydrogenase NAD-binding" evidence="6">
    <location>
        <begin position="107"/>
        <end position="281"/>
    </location>
</feature>
<dbReference type="InterPro" id="IPR006140">
    <property type="entry name" value="D-isomer_DH_NAD-bd"/>
</dbReference>
<dbReference type="PANTHER" id="PTHR43333:SF1">
    <property type="entry name" value="D-ISOMER SPECIFIC 2-HYDROXYACID DEHYDROGENASE NAD-BINDING DOMAIN-CONTAINING PROTEIN"/>
    <property type="match status" value="1"/>
</dbReference>
<dbReference type="GO" id="GO:0051287">
    <property type="term" value="F:NAD binding"/>
    <property type="evidence" value="ECO:0007669"/>
    <property type="project" value="InterPro"/>
</dbReference>
<keyword evidence="2 4" id="KW-0560">Oxidoreductase</keyword>
<dbReference type="AlphaFoldDB" id="A0A0J1L9Z3"/>
<dbReference type="CDD" id="cd05300">
    <property type="entry name" value="2-Hacid_dh_1"/>
    <property type="match status" value="1"/>
</dbReference>
<dbReference type="Gene3D" id="3.40.50.720">
    <property type="entry name" value="NAD(P)-binding Rossmann-like Domain"/>
    <property type="match status" value="2"/>
</dbReference>
<dbReference type="Pfam" id="PF00389">
    <property type="entry name" value="2-Hacid_dh"/>
    <property type="match status" value="1"/>
</dbReference>
<dbReference type="InterPro" id="IPR036291">
    <property type="entry name" value="NAD(P)-bd_dom_sf"/>
</dbReference>
<organism evidence="7 8">
    <name type="scientific">Niallia circulans</name>
    <name type="common">Bacillus circulans</name>
    <dbReference type="NCBI Taxonomy" id="1397"/>
    <lineage>
        <taxon>Bacteria</taxon>
        <taxon>Bacillati</taxon>
        <taxon>Bacillota</taxon>
        <taxon>Bacilli</taxon>
        <taxon>Bacillales</taxon>
        <taxon>Bacillaceae</taxon>
        <taxon>Niallia</taxon>
    </lineage>
</organism>
<comment type="similarity">
    <text evidence="1 4">Belongs to the D-isomer specific 2-hydroxyacid dehydrogenase family.</text>
</comment>
<sequence length="320" mass="36752">MKKRKLLLTHPLHSSLLEKIRSTFSEWEIIHALKQDDWQEHLIDSEIILGWRSSFDLKTIMENDQLQWIQTWSAGVNSLPLEQLRKKNIVITSANGVHGYPISETIFALLLGLTRNIHTYVRNQLKRKWDGTDIKLEAHKKTIGIIGLGAIGLETAKIAKAFDMHVIGVRNSRKRTDYVDELYTSEELNEILPLCDYVVVTLPLTDDTYQLFQKEQFQHMKNSAFFINIGRGEIVKEDDLVTALKNGEILGAGLDVFENEPLQQTSPLWDLENVIITPHTSGSTEHYNSRVIEDIFLLNANHYLKEEDLAINVVDYQKGY</sequence>
<dbReference type="RefSeq" id="WP_047942925.1">
    <property type="nucleotide sequence ID" value="NZ_JBCLPU010000002.1"/>
</dbReference>
<dbReference type="Pfam" id="PF02826">
    <property type="entry name" value="2-Hacid_dh_C"/>
    <property type="match status" value="1"/>
</dbReference>
<feature type="domain" description="D-isomer specific 2-hydroxyacid dehydrogenase catalytic" evidence="5">
    <location>
        <begin position="7"/>
        <end position="306"/>
    </location>
</feature>
<reference evidence="7 8" key="1">
    <citation type="submission" date="2015-05" db="EMBL/GenBank/DDBJ databases">
        <title>Whole genome sequence and identification of bacterial endophytes from Costus igneus.</title>
        <authorList>
            <person name="Lee Y.P."/>
            <person name="Gan H.M."/>
            <person name="Eng W."/>
            <person name="Wheatley M.S."/>
            <person name="Caraballo A."/>
            <person name="Polter S."/>
            <person name="Savka M.A."/>
            <person name="Hudson A.O."/>
        </authorList>
    </citation>
    <scope>NUCLEOTIDE SEQUENCE [LARGE SCALE GENOMIC DNA]</scope>
    <source>
        <strain evidence="7 8">RIT379</strain>
    </source>
</reference>
<evidence type="ECO:0000256" key="1">
    <source>
        <dbReference type="ARBA" id="ARBA00005854"/>
    </source>
</evidence>
<dbReference type="GO" id="GO:0016616">
    <property type="term" value="F:oxidoreductase activity, acting on the CH-OH group of donors, NAD or NADP as acceptor"/>
    <property type="evidence" value="ECO:0007669"/>
    <property type="project" value="InterPro"/>
</dbReference>
<name>A0A0J1L9Z3_NIACI</name>
<evidence type="ECO:0000256" key="3">
    <source>
        <dbReference type="ARBA" id="ARBA00023027"/>
    </source>
</evidence>
<dbReference type="SUPFAM" id="SSF52283">
    <property type="entry name" value="Formate/glycerate dehydrogenase catalytic domain-like"/>
    <property type="match status" value="1"/>
</dbReference>
<dbReference type="EMBL" id="LDPH01000013">
    <property type="protein sequence ID" value="KLV25755.1"/>
    <property type="molecule type" value="Genomic_DNA"/>
</dbReference>
<dbReference type="PATRIC" id="fig|1397.4.peg.999"/>
<evidence type="ECO:0000313" key="7">
    <source>
        <dbReference type="EMBL" id="KLV25755.1"/>
    </source>
</evidence>
<protein>
    <submittedName>
        <fullName evidence="7">2-hydroxyacid dehydrogenase</fullName>
    </submittedName>
</protein>
<gene>
    <name evidence="7" type="ORF">ABW02_14240</name>
</gene>
<comment type="caution">
    <text evidence="7">The sequence shown here is derived from an EMBL/GenBank/DDBJ whole genome shotgun (WGS) entry which is preliminary data.</text>
</comment>
<evidence type="ECO:0000313" key="8">
    <source>
        <dbReference type="Proteomes" id="UP000036045"/>
    </source>
</evidence>
<proteinExistence type="inferred from homology"/>
<dbReference type="FunFam" id="3.40.50.720:FF:000363">
    <property type="entry name" value="D-isomer specific 2-hydroxyacid dehydrogenase"/>
    <property type="match status" value="1"/>
</dbReference>
<evidence type="ECO:0000259" key="6">
    <source>
        <dbReference type="Pfam" id="PF02826"/>
    </source>
</evidence>
<keyword evidence="8" id="KW-1185">Reference proteome</keyword>
<dbReference type="OrthoDB" id="9805416at2"/>
<keyword evidence="3" id="KW-0520">NAD</keyword>
<evidence type="ECO:0000259" key="5">
    <source>
        <dbReference type="Pfam" id="PF00389"/>
    </source>
</evidence>
<dbReference type="SUPFAM" id="SSF51735">
    <property type="entry name" value="NAD(P)-binding Rossmann-fold domains"/>
    <property type="match status" value="1"/>
</dbReference>
<dbReference type="InterPro" id="IPR006139">
    <property type="entry name" value="D-isomer_2_OHA_DH_cat_dom"/>
</dbReference>
<evidence type="ECO:0000256" key="2">
    <source>
        <dbReference type="ARBA" id="ARBA00023002"/>
    </source>
</evidence>
<dbReference type="Proteomes" id="UP000036045">
    <property type="component" value="Unassembled WGS sequence"/>
</dbReference>